<proteinExistence type="predicted"/>
<evidence type="ECO:0000256" key="1">
    <source>
        <dbReference type="SAM" id="MobiDB-lite"/>
    </source>
</evidence>
<dbReference type="InterPro" id="IPR022171">
    <property type="entry name" value="PPE_C"/>
</dbReference>
<accession>A0ABU5Y4Q5</accession>
<dbReference type="RefSeq" id="WP_329780624.1">
    <property type="nucleotide sequence ID" value="NZ_JAYJJU010000081.1"/>
</dbReference>
<reference evidence="4 5" key="1">
    <citation type="submission" date="2023-12" db="EMBL/GenBank/DDBJ databases">
        <title>Description of new species of Mycobacterium terrae complex isolated from sewage at the Sao Paulo Zoological Park Foundation in Brazil.</title>
        <authorList>
            <person name="Romagnoli C.L."/>
            <person name="Conceicao E.C."/>
            <person name="Machado E."/>
            <person name="Barreto L.B.P.F."/>
            <person name="Sharma A."/>
            <person name="Silva N.M."/>
            <person name="Marques L.E."/>
            <person name="Juliana M.A."/>
            <person name="Lourenco M.C.S."/>
            <person name="Digiampietri L.A."/>
            <person name="Suffys P.N."/>
            <person name="Viana-Niero C."/>
        </authorList>
    </citation>
    <scope>NUCLEOTIDE SEQUENCE [LARGE SCALE GENOMIC DNA]</scope>
    <source>
        <strain evidence="4 5">MYC340</strain>
    </source>
</reference>
<keyword evidence="5" id="KW-1185">Reference proteome</keyword>
<evidence type="ECO:0000259" key="2">
    <source>
        <dbReference type="Pfam" id="PF09851"/>
    </source>
</evidence>
<dbReference type="Proteomes" id="UP001298593">
    <property type="component" value="Unassembled WGS sequence"/>
</dbReference>
<feature type="domain" description="PPE family C-terminal" evidence="3">
    <location>
        <begin position="112"/>
        <end position="190"/>
    </location>
</feature>
<comment type="caution">
    <text evidence="4">The sequence shown here is derived from an EMBL/GenBank/DDBJ whole genome shotgun (WGS) entry which is preliminary data.</text>
</comment>
<evidence type="ECO:0000259" key="3">
    <source>
        <dbReference type="Pfam" id="PF12484"/>
    </source>
</evidence>
<dbReference type="Pfam" id="PF09851">
    <property type="entry name" value="SHOCT"/>
    <property type="match status" value="1"/>
</dbReference>
<feature type="non-terminal residue" evidence="4">
    <location>
        <position position="1"/>
    </location>
</feature>
<feature type="region of interest" description="Disordered" evidence="1">
    <location>
        <begin position="175"/>
        <end position="214"/>
    </location>
</feature>
<feature type="domain" description="SHOCT" evidence="2">
    <location>
        <begin position="221"/>
        <end position="245"/>
    </location>
</feature>
<sequence>TPPQPTTSAAPAEDTSGAYQGAGEAGLWLDILVALLEVDSIAPFEGGGAGLEFGGLAIEAASLAPFAGLGFTGDLGAASGLGLIGQTVPPIGGLVPAAGLRSVTGRVGATWASMGKAVPLGSLSVPQAWVAATPAALRDISLVAAQSGTASAAAAAGTAEIPFAEMALAGMAGRGMTGTIGNPGPGRRPQLTQPNPTAAPKPADEAEEPAEPVTGVEILAELRGLAELRDAGVLTTEEFDRQRERVIADFIDE</sequence>
<dbReference type="EMBL" id="JAYJJU010000081">
    <property type="protein sequence ID" value="MEB3035190.1"/>
    <property type="molecule type" value="Genomic_DNA"/>
</dbReference>
<name>A0ABU5Y4Q5_9MYCO</name>
<feature type="compositionally biased region" description="Gly residues" evidence="1">
    <location>
        <begin position="175"/>
        <end position="184"/>
    </location>
</feature>
<protein>
    <submittedName>
        <fullName evidence="4">SHOCT domain-containing protein</fullName>
    </submittedName>
</protein>
<dbReference type="Pfam" id="PF12484">
    <property type="entry name" value="PPE-SVP"/>
    <property type="match status" value="1"/>
</dbReference>
<gene>
    <name evidence="4" type="ORF">KV113_27005</name>
</gene>
<evidence type="ECO:0000313" key="4">
    <source>
        <dbReference type="EMBL" id="MEB3035190.1"/>
    </source>
</evidence>
<organism evidence="4 5">
    <name type="scientific">[Mycobacterium] nativiensis</name>
    <dbReference type="NCBI Taxonomy" id="2855503"/>
    <lineage>
        <taxon>Bacteria</taxon>
        <taxon>Bacillati</taxon>
        <taxon>Actinomycetota</taxon>
        <taxon>Actinomycetes</taxon>
        <taxon>Mycobacteriales</taxon>
        <taxon>Mycobacteriaceae</taxon>
        <taxon>Mycolicibacter</taxon>
    </lineage>
</organism>
<evidence type="ECO:0000313" key="5">
    <source>
        <dbReference type="Proteomes" id="UP001298593"/>
    </source>
</evidence>
<dbReference type="InterPro" id="IPR018649">
    <property type="entry name" value="SHOCT"/>
</dbReference>